<gene>
    <name evidence="2" type="primary">LOC116199288</name>
</gene>
<sequence length="151" mass="17779">MYYMYQVELHVPVKHLAEEQPRKGRGSCCEAKAFSLTLMIRFGVGRLFVTGSCGTNEWGKPPVEKNKNKNKNKKNYYCSGRCVMWAWVAFWLKFHDDFQILYQRRGRDLICRVEMRMRSQFSKALPVSHDDLRLLHRDDVMVGVLLPQIYA</sequence>
<dbReference type="Proteomes" id="UP000515151">
    <property type="component" value="Chromosome 3"/>
</dbReference>
<reference evidence="1" key="1">
    <citation type="journal article" date="2020" name="Plant Biotechnol. J.">
        <title>The pomegranate (Punica granatum L.) draft genome dissects genetic divergence between soft- and hard-seeded cultivars.</title>
        <authorList>
            <person name="Luo X."/>
            <person name="Li H."/>
            <person name="Wu Z."/>
            <person name="Yao W."/>
            <person name="Zhao P."/>
            <person name="Cao D."/>
            <person name="Yu H."/>
            <person name="Li K."/>
            <person name="Poudel K."/>
            <person name="Zhao D."/>
            <person name="Zhang F."/>
            <person name="Xia X."/>
            <person name="Chen L."/>
            <person name="Wang Q."/>
            <person name="Jing D."/>
            <person name="Cao S."/>
        </authorList>
    </citation>
    <scope>NUCLEOTIDE SEQUENCE [LARGE SCALE GENOMIC DNA]</scope>
    <source>
        <strain evidence="1">cv. Tunisia</strain>
    </source>
</reference>
<name>A0A6P8CTG8_PUNGR</name>
<dbReference type="GeneID" id="116199288"/>
<evidence type="ECO:0000313" key="2">
    <source>
        <dbReference type="RefSeq" id="XP_031385454.1"/>
    </source>
</evidence>
<reference evidence="2" key="2">
    <citation type="submission" date="2025-08" db="UniProtKB">
        <authorList>
            <consortium name="RefSeq"/>
        </authorList>
    </citation>
    <scope>IDENTIFICATION</scope>
    <source>
        <tissue evidence="2">Leaf</tissue>
    </source>
</reference>
<dbReference type="AlphaFoldDB" id="A0A6P8CTG8"/>
<protein>
    <submittedName>
        <fullName evidence="2">Uncharacterized protein LOC116199288</fullName>
    </submittedName>
</protein>
<evidence type="ECO:0000313" key="1">
    <source>
        <dbReference type="Proteomes" id="UP000515151"/>
    </source>
</evidence>
<organism evidence="1 2">
    <name type="scientific">Punica granatum</name>
    <name type="common">Pomegranate</name>
    <dbReference type="NCBI Taxonomy" id="22663"/>
    <lineage>
        <taxon>Eukaryota</taxon>
        <taxon>Viridiplantae</taxon>
        <taxon>Streptophyta</taxon>
        <taxon>Embryophyta</taxon>
        <taxon>Tracheophyta</taxon>
        <taxon>Spermatophyta</taxon>
        <taxon>Magnoliopsida</taxon>
        <taxon>eudicotyledons</taxon>
        <taxon>Gunneridae</taxon>
        <taxon>Pentapetalae</taxon>
        <taxon>rosids</taxon>
        <taxon>malvids</taxon>
        <taxon>Myrtales</taxon>
        <taxon>Lythraceae</taxon>
        <taxon>Punica</taxon>
    </lineage>
</organism>
<proteinExistence type="predicted"/>
<accession>A0A6P8CTG8</accession>
<dbReference type="RefSeq" id="XP_031385454.1">
    <property type="nucleotide sequence ID" value="XM_031529594.1"/>
</dbReference>
<keyword evidence="1" id="KW-1185">Reference proteome</keyword>